<comment type="caution">
    <text evidence="3">The sequence shown here is derived from an EMBL/GenBank/DDBJ whole genome shotgun (WGS) entry which is preliminary data.</text>
</comment>
<protein>
    <submittedName>
        <fullName evidence="3">Uncharacterized protein</fullName>
    </submittedName>
</protein>
<organism evidence="3 4">
    <name type="scientific">Acer yangbiense</name>
    <dbReference type="NCBI Taxonomy" id="1000413"/>
    <lineage>
        <taxon>Eukaryota</taxon>
        <taxon>Viridiplantae</taxon>
        <taxon>Streptophyta</taxon>
        <taxon>Embryophyta</taxon>
        <taxon>Tracheophyta</taxon>
        <taxon>Spermatophyta</taxon>
        <taxon>Magnoliopsida</taxon>
        <taxon>eudicotyledons</taxon>
        <taxon>Gunneridae</taxon>
        <taxon>Pentapetalae</taxon>
        <taxon>rosids</taxon>
        <taxon>malvids</taxon>
        <taxon>Sapindales</taxon>
        <taxon>Sapindaceae</taxon>
        <taxon>Hippocastanoideae</taxon>
        <taxon>Acereae</taxon>
        <taxon>Acer</taxon>
    </lineage>
</organism>
<dbReference type="OrthoDB" id="1820250at2759"/>
<evidence type="ECO:0000313" key="3">
    <source>
        <dbReference type="EMBL" id="TXG59614.1"/>
    </source>
</evidence>
<evidence type="ECO:0000256" key="2">
    <source>
        <dbReference type="SAM" id="MobiDB-lite"/>
    </source>
</evidence>
<sequence length="264" mass="29367">MLQALFGFEEENGQFLCFCSTFSAKSSTSKISVVFVLRDIPLDEGVVIKFSSDVSVYSDPSSVLKQADQLLFPEDEAHLSKIGASRAVDWGLVGAFQALQSQLFLRKYVKNLSKKVSSLTFSNSKIKKELDEARSSEVRAKEAMKESVAGLEEEAARLKASLKSSEDKLSQIDERLAEVMERLDEVADEVVIETRGKLMHEYLYGVTESWNPDKDIKIWEKWKALKELEVDDEEAGEKKGNEAASGLEKETVGSHAGDNLGDDQ</sequence>
<keyword evidence="4" id="KW-1185">Reference proteome</keyword>
<dbReference type="AlphaFoldDB" id="A0A5C7HRU9"/>
<feature type="coiled-coil region" evidence="1">
    <location>
        <begin position="126"/>
        <end position="189"/>
    </location>
</feature>
<dbReference type="Proteomes" id="UP000323000">
    <property type="component" value="Chromosome 6"/>
</dbReference>
<accession>A0A5C7HRU9</accession>
<proteinExistence type="predicted"/>
<evidence type="ECO:0000256" key="1">
    <source>
        <dbReference type="SAM" id="Coils"/>
    </source>
</evidence>
<dbReference type="EMBL" id="VAHF01000006">
    <property type="protein sequence ID" value="TXG59614.1"/>
    <property type="molecule type" value="Genomic_DNA"/>
</dbReference>
<evidence type="ECO:0000313" key="4">
    <source>
        <dbReference type="Proteomes" id="UP000323000"/>
    </source>
</evidence>
<reference evidence="4" key="1">
    <citation type="journal article" date="2019" name="Gigascience">
        <title>De novo genome assembly of the endangered Acer yangbiense, a plant species with extremely small populations endemic to Yunnan Province, China.</title>
        <authorList>
            <person name="Yang J."/>
            <person name="Wariss H.M."/>
            <person name="Tao L."/>
            <person name="Zhang R."/>
            <person name="Yun Q."/>
            <person name="Hollingsworth P."/>
            <person name="Dao Z."/>
            <person name="Luo G."/>
            <person name="Guo H."/>
            <person name="Ma Y."/>
            <person name="Sun W."/>
        </authorList>
    </citation>
    <scope>NUCLEOTIDE SEQUENCE [LARGE SCALE GENOMIC DNA]</scope>
    <source>
        <strain evidence="4">cv. Malutang</strain>
    </source>
</reference>
<keyword evidence="1" id="KW-0175">Coiled coil</keyword>
<gene>
    <name evidence="3" type="ORF">EZV62_014187</name>
</gene>
<name>A0A5C7HRU9_9ROSI</name>
<feature type="region of interest" description="Disordered" evidence="2">
    <location>
        <begin position="230"/>
        <end position="264"/>
    </location>
</feature>
<feature type="compositionally biased region" description="Basic and acidic residues" evidence="2">
    <location>
        <begin position="236"/>
        <end position="252"/>
    </location>
</feature>